<accession>A0ABS5AW99</accession>
<keyword evidence="4" id="KW-0812">Transmembrane</keyword>
<comment type="caution">
    <text evidence="6">The sequence shown here is derived from an EMBL/GenBank/DDBJ whole genome shotgun (WGS) entry which is preliminary data.</text>
</comment>
<evidence type="ECO:0000256" key="3">
    <source>
        <dbReference type="ARBA" id="ARBA00022679"/>
    </source>
</evidence>
<proteinExistence type="inferred from homology"/>
<dbReference type="EMBL" id="QFAY01000008">
    <property type="protein sequence ID" value="MBP2620736.1"/>
    <property type="molecule type" value="Genomic_DNA"/>
</dbReference>
<dbReference type="PANTHER" id="PTHR43685">
    <property type="entry name" value="GLYCOSYLTRANSFERASE"/>
    <property type="match status" value="1"/>
</dbReference>
<evidence type="ECO:0000256" key="4">
    <source>
        <dbReference type="SAM" id="Phobius"/>
    </source>
</evidence>
<evidence type="ECO:0000313" key="7">
    <source>
        <dbReference type="Proteomes" id="UP001519349"/>
    </source>
</evidence>
<feature type="domain" description="Glycosyltransferase 2-like" evidence="5">
    <location>
        <begin position="4"/>
        <end position="169"/>
    </location>
</feature>
<keyword evidence="4" id="KW-0472">Membrane</keyword>
<comment type="similarity">
    <text evidence="1">Belongs to the glycosyltransferase 2 family.</text>
</comment>
<dbReference type="Pfam" id="PF00535">
    <property type="entry name" value="Glycos_transf_2"/>
    <property type="match status" value="1"/>
</dbReference>
<evidence type="ECO:0000313" key="6">
    <source>
        <dbReference type="EMBL" id="MBP2620736.1"/>
    </source>
</evidence>
<sequence>MKFSVLMSVYQKEHPDFLRKSLNSVLVEQSCKPDELVLVEDGPLTDELYQTIRYFQEKFLEIKVLSLKKNVGLGEALHQGVQACSYDWIARMDTDDIAAADRFQQQLAYIEKHPELDVLGGHIIEFDTEPDQPVAEKRMPISHEEIVRRLQRRNPFCHMTVFFRKEAVLKAGNYKSLPLVEDYYLWARMASQGCRFANLDQVLVYARVGNGMHVRRSQKEQIASWKVVNTFLLAQGMLKRSQYFQNMLLIRVFVGTPVWIKAFIYKYVLRRK</sequence>
<keyword evidence="2" id="KW-0328">Glycosyltransferase</keyword>
<protein>
    <submittedName>
        <fullName evidence="6">Glycosyl transferase</fullName>
    </submittedName>
</protein>
<dbReference type="InterPro" id="IPR001173">
    <property type="entry name" value="Glyco_trans_2-like"/>
</dbReference>
<dbReference type="SUPFAM" id="SSF53448">
    <property type="entry name" value="Nucleotide-diphospho-sugar transferases"/>
    <property type="match status" value="1"/>
</dbReference>
<feature type="transmembrane region" description="Helical" evidence="4">
    <location>
        <begin position="248"/>
        <end position="269"/>
    </location>
</feature>
<organism evidence="6 7">
    <name type="scientific">Streptococcus panodentis</name>
    <dbReference type="NCBI Taxonomy" id="1581472"/>
    <lineage>
        <taxon>Bacteria</taxon>
        <taxon>Bacillati</taxon>
        <taxon>Bacillota</taxon>
        <taxon>Bacilli</taxon>
        <taxon>Lactobacillales</taxon>
        <taxon>Streptococcaceae</taxon>
        <taxon>Streptococcus</taxon>
    </lineage>
</organism>
<evidence type="ECO:0000256" key="1">
    <source>
        <dbReference type="ARBA" id="ARBA00006739"/>
    </source>
</evidence>
<evidence type="ECO:0000259" key="5">
    <source>
        <dbReference type="Pfam" id="PF00535"/>
    </source>
</evidence>
<evidence type="ECO:0000256" key="2">
    <source>
        <dbReference type="ARBA" id="ARBA00022676"/>
    </source>
</evidence>
<name>A0ABS5AW99_9STRE</name>
<keyword evidence="7" id="KW-1185">Reference proteome</keyword>
<gene>
    <name evidence="6" type="ORF">DHL47_05175</name>
</gene>
<dbReference type="Gene3D" id="3.90.550.10">
    <property type="entry name" value="Spore Coat Polysaccharide Biosynthesis Protein SpsA, Chain A"/>
    <property type="match status" value="1"/>
</dbReference>
<dbReference type="GO" id="GO:0016740">
    <property type="term" value="F:transferase activity"/>
    <property type="evidence" value="ECO:0007669"/>
    <property type="project" value="UniProtKB-KW"/>
</dbReference>
<dbReference type="PANTHER" id="PTHR43685:SF5">
    <property type="entry name" value="GLYCOSYLTRANSFERASE EPSE-RELATED"/>
    <property type="match status" value="1"/>
</dbReference>
<keyword evidence="3 6" id="KW-0808">Transferase</keyword>
<dbReference type="InterPro" id="IPR029044">
    <property type="entry name" value="Nucleotide-diphossugar_trans"/>
</dbReference>
<dbReference type="Proteomes" id="UP001519349">
    <property type="component" value="Unassembled WGS sequence"/>
</dbReference>
<keyword evidence="4" id="KW-1133">Transmembrane helix</keyword>
<dbReference type="InterPro" id="IPR050834">
    <property type="entry name" value="Glycosyltransf_2"/>
</dbReference>
<reference evidence="6 7" key="1">
    <citation type="submission" date="2018-05" db="EMBL/GenBank/DDBJ databases">
        <title>Draft genome sequence of Streptococcus panodentis CCUG 70867T.</title>
        <authorList>
            <person name="Salva-Serra F."/>
            <person name="Mendez V."/>
            <person name="Jaen-Luchoro D."/>
            <person name="Gonzales-Siles L."/>
            <person name="Karlsson R."/>
            <person name="Engstrom-Jakobsson H."/>
            <person name="Busquets A."/>
            <person name="Gomila M."/>
            <person name="Pineiro-Iglesias B."/>
            <person name="Bennasar-Figueras A."/>
            <person name="Seeger M."/>
            <person name="Moore E."/>
        </authorList>
    </citation>
    <scope>NUCLEOTIDE SEQUENCE [LARGE SCALE GENOMIC DNA]</scope>
    <source>
        <strain evidence="6 7">CCUG 70867</strain>
    </source>
</reference>